<gene>
    <name evidence="1" type="ORF">EYF80_022163</name>
</gene>
<dbReference type="Proteomes" id="UP000314294">
    <property type="component" value="Unassembled WGS sequence"/>
</dbReference>
<reference evidence="1 2" key="1">
    <citation type="submission" date="2019-03" db="EMBL/GenBank/DDBJ databases">
        <title>First draft genome of Liparis tanakae, snailfish: a comprehensive survey of snailfish specific genes.</title>
        <authorList>
            <person name="Kim W."/>
            <person name="Song I."/>
            <person name="Jeong J.-H."/>
            <person name="Kim D."/>
            <person name="Kim S."/>
            <person name="Ryu S."/>
            <person name="Song J.Y."/>
            <person name="Lee S.K."/>
        </authorList>
    </citation>
    <scope>NUCLEOTIDE SEQUENCE [LARGE SCALE GENOMIC DNA]</scope>
    <source>
        <tissue evidence="1">Muscle</tissue>
    </source>
</reference>
<name>A0A4Z2HRG4_9TELE</name>
<evidence type="ECO:0000313" key="1">
    <source>
        <dbReference type="EMBL" id="TNN67594.1"/>
    </source>
</evidence>
<organism evidence="1 2">
    <name type="scientific">Liparis tanakae</name>
    <name type="common">Tanaka's snailfish</name>
    <dbReference type="NCBI Taxonomy" id="230148"/>
    <lineage>
        <taxon>Eukaryota</taxon>
        <taxon>Metazoa</taxon>
        <taxon>Chordata</taxon>
        <taxon>Craniata</taxon>
        <taxon>Vertebrata</taxon>
        <taxon>Euteleostomi</taxon>
        <taxon>Actinopterygii</taxon>
        <taxon>Neopterygii</taxon>
        <taxon>Teleostei</taxon>
        <taxon>Neoteleostei</taxon>
        <taxon>Acanthomorphata</taxon>
        <taxon>Eupercaria</taxon>
        <taxon>Perciformes</taxon>
        <taxon>Cottioidei</taxon>
        <taxon>Cottales</taxon>
        <taxon>Liparidae</taxon>
        <taxon>Liparis</taxon>
    </lineage>
</organism>
<accession>A0A4Z2HRG4</accession>
<protein>
    <submittedName>
        <fullName evidence="1">Uncharacterized protein</fullName>
    </submittedName>
</protein>
<dbReference type="EMBL" id="SRLO01000201">
    <property type="protein sequence ID" value="TNN67594.1"/>
    <property type="molecule type" value="Genomic_DNA"/>
</dbReference>
<proteinExistence type="predicted"/>
<dbReference type="AlphaFoldDB" id="A0A4Z2HRG4"/>
<sequence length="82" mass="9737">MAFVLKHHVDTRGTMWMQGEIKGRIFKVLEKKNSAIESKSLFAESCYLTWKGLPRNLIPDEYRRRPTQPIKAQITRENYLDR</sequence>
<comment type="caution">
    <text evidence="1">The sequence shown here is derived from an EMBL/GenBank/DDBJ whole genome shotgun (WGS) entry which is preliminary data.</text>
</comment>
<keyword evidence="2" id="KW-1185">Reference proteome</keyword>
<evidence type="ECO:0000313" key="2">
    <source>
        <dbReference type="Proteomes" id="UP000314294"/>
    </source>
</evidence>